<evidence type="ECO:0000313" key="2">
    <source>
        <dbReference type="EMBL" id="OCX20521.1"/>
    </source>
</evidence>
<dbReference type="SUPFAM" id="SSF48452">
    <property type="entry name" value="TPR-like"/>
    <property type="match status" value="1"/>
</dbReference>
<dbReference type="Proteomes" id="UP000095143">
    <property type="component" value="Unassembled WGS sequence"/>
</dbReference>
<dbReference type="RefSeq" id="WP_065988968.1">
    <property type="nucleotide sequence ID" value="NZ_MDEN01000062.1"/>
</dbReference>
<feature type="repeat" description="TPR" evidence="1">
    <location>
        <begin position="12"/>
        <end position="45"/>
    </location>
</feature>
<proteinExistence type="predicted"/>
<evidence type="ECO:0000256" key="1">
    <source>
        <dbReference type="PROSITE-ProRule" id="PRU00339"/>
    </source>
</evidence>
<reference evidence="2 3" key="1">
    <citation type="submission" date="2016-08" db="EMBL/GenBank/DDBJ databases">
        <title>Whole genome sequence of Pseudomonas graminis strain UASWS1507, a potential biological control agent for agriculture.</title>
        <authorList>
            <person name="Crovadore J."/>
            <person name="Calmin G."/>
            <person name="Chablais R."/>
            <person name="Cochard B."/>
            <person name="Lefort F."/>
        </authorList>
    </citation>
    <scope>NUCLEOTIDE SEQUENCE [LARGE SCALE GENOMIC DNA]</scope>
    <source>
        <strain evidence="2 3">UASWS1507</strain>
    </source>
</reference>
<dbReference type="Gene3D" id="1.25.40.10">
    <property type="entry name" value="Tetratricopeptide repeat domain"/>
    <property type="match status" value="1"/>
</dbReference>
<sequence length="142" mass="16286">MCDLEDDIYAKVSELSELGNSHMDSRMYELAFDDFQKALELLPQPKEIWDAYTWLKAGTADALFFLKDYERATAELFDAMNGPDGAFNSFVLLRLGQVLYEQNKPNAIEYLCRAYMMEGEKIFADEDGKYIALVKSHLDVES</sequence>
<dbReference type="EMBL" id="MDEN01000062">
    <property type="protein sequence ID" value="OCX20521.1"/>
    <property type="molecule type" value="Genomic_DNA"/>
</dbReference>
<dbReference type="InterPro" id="IPR019734">
    <property type="entry name" value="TPR_rpt"/>
</dbReference>
<keyword evidence="1" id="KW-0802">TPR repeat</keyword>
<organism evidence="2 3">
    <name type="scientific">Pseudomonas graminis</name>
    <dbReference type="NCBI Taxonomy" id="158627"/>
    <lineage>
        <taxon>Bacteria</taxon>
        <taxon>Pseudomonadati</taxon>
        <taxon>Pseudomonadota</taxon>
        <taxon>Gammaproteobacteria</taxon>
        <taxon>Pseudomonadales</taxon>
        <taxon>Pseudomonadaceae</taxon>
        <taxon>Pseudomonas</taxon>
    </lineage>
</organism>
<name>A0A1C2E0J7_9PSED</name>
<accession>A0A1C2E0J7</accession>
<evidence type="ECO:0000313" key="3">
    <source>
        <dbReference type="Proteomes" id="UP000095143"/>
    </source>
</evidence>
<comment type="caution">
    <text evidence="2">The sequence shown here is derived from an EMBL/GenBank/DDBJ whole genome shotgun (WGS) entry which is preliminary data.</text>
</comment>
<gene>
    <name evidence="2" type="ORF">BBI10_13300</name>
</gene>
<protein>
    <submittedName>
        <fullName evidence="2">Uncharacterized protein</fullName>
    </submittedName>
</protein>
<dbReference type="AlphaFoldDB" id="A0A1C2E0J7"/>
<dbReference type="PROSITE" id="PS50005">
    <property type="entry name" value="TPR"/>
    <property type="match status" value="1"/>
</dbReference>
<dbReference type="OrthoDB" id="1551390at2"/>
<dbReference type="InterPro" id="IPR011990">
    <property type="entry name" value="TPR-like_helical_dom_sf"/>
</dbReference>
<dbReference type="SMART" id="SM00028">
    <property type="entry name" value="TPR"/>
    <property type="match status" value="1"/>
</dbReference>